<dbReference type="EC" id="2.1.1.174" evidence="4"/>
<dbReference type="InterPro" id="IPR029063">
    <property type="entry name" value="SAM-dependent_MTases_sf"/>
</dbReference>
<dbReference type="InterPro" id="IPR046977">
    <property type="entry name" value="RsmC/RlmG"/>
</dbReference>
<dbReference type="GO" id="GO:0052916">
    <property type="term" value="F:23S rRNA (guanine(1835)-N(2))-methyltransferase activity"/>
    <property type="evidence" value="ECO:0007669"/>
    <property type="project" value="UniProtKB-EC"/>
</dbReference>
<accession>A0ABW3TIE8</accession>
<dbReference type="EMBL" id="JBHTLY010000001">
    <property type="protein sequence ID" value="MFD1200315.1"/>
    <property type="molecule type" value="Genomic_DNA"/>
</dbReference>
<evidence type="ECO:0000259" key="3">
    <source>
        <dbReference type="Pfam" id="PF05175"/>
    </source>
</evidence>
<dbReference type="SUPFAM" id="SSF53335">
    <property type="entry name" value="S-adenosyl-L-methionine-dependent methyltransferases"/>
    <property type="match status" value="1"/>
</dbReference>
<sequence length="255" mass="26579">MNQHYFSESPAGDFTPREIEVELAGRARSVLTAGGVFSPEHLDQGTALLLDTLPGLTELPLVPAGEAADADADADAAAAAATVDHATAAGPAGGGPAVAEAPGAVEAPGTAASAAPILDIGCGWGPIALAAALEHADREVWAIDVNERSRELTRRNAERLGLANVRVASPEDVPAGLEFSELRSNPPIRVGKEVLHGILSEWLPRLVPGGSAYLVVAKHLGADSLQRWIAASFTDFEVDRVARKKGFHVLRAMRD</sequence>
<dbReference type="CDD" id="cd02440">
    <property type="entry name" value="AdoMet_MTases"/>
    <property type="match status" value="1"/>
</dbReference>
<dbReference type="RefSeq" id="WP_343958396.1">
    <property type="nucleotide sequence ID" value="NZ_BAAAKZ010000003.1"/>
</dbReference>
<dbReference type="Pfam" id="PF05175">
    <property type="entry name" value="MTS"/>
    <property type="match status" value="1"/>
</dbReference>
<dbReference type="Gene3D" id="3.40.50.150">
    <property type="entry name" value="Vaccinia Virus protein VP39"/>
    <property type="match status" value="1"/>
</dbReference>
<keyword evidence="1 4" id="KW-0489">Methyltransferase</keyword>
<name>A0ABW3TIE8_9MICO</name>
<dbReference type="Proteomes" id="UP001597181">
    <property type="component" value="Unassembled WGS sequence"/>
</dbReference>
<dbReference type="EC" id="2.1.1.172" evidence="4"/>
<comment type="caution">
    <text evidence="4">The sequence shown here is derived from an EMBL/GenBank/DDBJ whole genome shotgun (WGS) entry which is preliminary data.</text>
</comment>
<dbReference type="GO" id="GO:0052914">
    <property type="term" value="F:16S rRNA (guanine(1207)-N(2))-methyltransferase activity"/>
    <property type="evidence" value="ECO:0007669"/>
    <property type="project" value="UniProtKB-EC"/>
</dbReference>
<evidence type="ECO:0000313" key="5">
    <source>
        <dbReference type="Proteomes" id="UP001597181"/>
    </source>
</evidence>
<proteinExistence type="predicted"/>
<keyword evidence="5" id="KW-1185">Reference proteome</keyword>
<evidence type="ECO:0000256" key="2">
    <source>
        <dbReference type="ARBA" id="ARBA00022679"/>
    </source>
</evidence>
<organism evidence="4 5">
    <name type="scientific">Leucobacter albus</name>
    <dbReference type="NCBI Taxonomy" id="272210"/>
    <lineage>
        <taxon>Bacteria</taxon>
        <taxon>Bacillati</taxon>
        <taxon>Actinomycetota</taxon>
        <taxon>Actinomycetes</taxon>
        <taxon>Micrococcales</taxon>
        <taxon>Microbacteriaceae</taxon>
        <taxon>Leucobacter</taxon>
    </lineage>
</organism>
<dbReference type="PANTHER" id="PTHR47816:SF4">
    <property type="entry name" value="RIBOSOMAL RNA SMALL SUBUNIT METHYLTRANSFERASE C"/>
    <property type="match status" value="1"/>
</dbReference>
<gene>
    <name evidence="4" type="ORF">ACFQ3U_00205</name>
</gene>
<dbReference type="PANTHER" id="PTHR47816">
    <property type="entry name" value="RIBOSOMAL RNA SMALL SUBUNIT METHYLTRANSFERASE C"/>
    <property type="match status" value="1"/>
</dbReference>
<feature type="domain" description="Methyltransferase small" evidence="3">
    <location>
        <begin position="116"/>
        <end position="251"/>
    </location>
</feature>
<keyword evidence="2 4" id="KW-0808">Transferase</keyword>
<reference evidence="5" key="1">
    <citation type="journal article" date="2019" name="Int. J. Syst. Evol. Microbiol.">
        <title>The Global Catalogue of Microorganisms (GCM) 10K type strain sequencing project: providing services to taxonomists for standard genome sequencing and annotation.</title>
        <authorList>
            <consortium name="The Broad Institute Genomics Platform"/>
            <consortium name="The Broad Institute Genome Sequencing Center for Infectious Disease"/>
            <person name="Wu L."/>
            <person name="Ma J."/>
        </authorList>
    </citation>
    <scope>NUCLEOTIDE SEQUENCE [LARGE SCALE GENOMIC DNA]</scope>
    <source>
        <strain evidence="5">CCUG 50213</strain>
    </source>
</reference>
<evidence type="ECO:0000313" key="4">
    <source>
        <dbReference type="EMBL" id="MFD1200315.1"/>
    </source>
</evidence>
<evidence type="ECO:0000256" key="1">
    <source>
        <dbReference type="ARBA" id="ARBA00022603"/>
    </source>
</evidence>
<dbReference type="InterPro" id="IPR007848">
    <property type="entry name" value="Small_mtfrase_dom"/>
</dbReference>
<protein>
    <submittedName>
        <fullName evidence="4">Class I SAM-dependent methyltransferase</fullName>
        <ecNumber evidence="4">2.1.1.172</ecNumber>
        <ecNumber evidence="4">2.1.1.174</ecNumber>
    </submittedName>
</protein>